<dbReference type="InterPro" id="IPR005180">
    <property type="entry name" value="DUF302"/>
</dbReference>
<name>A0A1W1EC33_9ZZZZ</name>
<evidence type="ECO:0000313" key="2">
    <source>
        <dbReference type="EMBL" id="SFZ97590.1"/>
    </source>
</evidence>
<dbReference type="AlphaFoldDB" id="A0A1W1EC33"/>
<dbReference type="Gene3D" id="3.30.310.70">
    <property type="entry name" value="TT1751-like domain"/>
    <property type="match status" value="1"/>
</dbReference>
<gene>
    <name evidence="2" type="ORF">MNB_SV-5-554</name>
</gene>
<reference evidence="2" key="1">
    <citation type="submission" date="2016-10" db="EMBL/GenBank/DDBJ databases">
        <authorList>
            <person name="de Groot N.N."/>
        </authorList>
    </citation>
    <scope>NUCLEOTIDE SEQUENCE</scope>
</reference>
<dbReference type="PANTHER" id="PTHR38342">
    <property type="entry name" value="SLR5037 PROTEIN"/>
    <property type="match status" value="1"/>
</dbReference>
<dbReference type="PANTHER" id="PTHR38342:SF1">
    <property type="entry name" value="SLR5037 PROTEIN"/>
    <property type="match status" value="1"/>
</dbReference>
<dbReference type="SUPFAM" id="SSF103247">
    <property type="entry name" value="TT1751-like"/>
    <property type="match status" value="1"/>
</dbReference>
<dbReference type="EMBL" id="FPKX01000008">
    <property type="protein sequence ID" value="SFZ97590.1"/>
    <property type="molecule type" value="Genomic_DNA"/>
</dbReference>
<dbReference type="CDD" id="cd14797">
    <property type="entry name" value="DUF302"/>
    <property type="match status" value="1"/>
</dbReference>
<evidence type="ECO:0000259" key="1">
    <source>
        <dbReference type="Pfam" id="PF03625"/>
    </source>
</evidence>
<dbReference type="InterPro" id="IPR035923">
    <property type="entry name" value="TT1751-like_sf"/>
</dbReference>
<accession>A0A1W1EC33</accession>
<protein>
    <recommendedName>
        <fullName evidence="1">DUF302 domain-containing protein</fullName>
    </recommendedName>
</protein>
<organism evidence="2">
    <name type="scientific">hydrothermal vent metagenome</name>
    <dbReference type="NCBI Taxonomy" id="652676"/>
    <lineage>
        <taxon>unclassified sequences</taxon>
        <taxon>metagenomes</taxon>
        <taxon>ecological metagenomes</taxon>
    </lineage>
</organism>
<dbReference type="InterPro" id="IPR016796">
    <property type="entry name" value="UCP021774"/>
</dbReference>
<dbReference type="PIRSF" id="PIRSF021774">
    <property type="entry name" value="UCP021774"/>
    <property type="match status" value="1"/>
</dbReference>
<proteinExistence type="predicted"/>
<dbReference type="Pfam" id="PF03625">
    <property type="entry name" value="DUF302"/>
    <property type="match status" value="1"/>
</dbReference>
<sequence length="128" mass="14636">MIYTTKTNTNIKIVKEELETKAKESGFGVLHTYDFKQILHSKGFPIEKEITVYELCNPPGAQQALSAITAISVYLPCRISIYEEDGHTTLSTIGFEDILSSVNVNEDFKTHMIIIYKNLKHIMHSWDR</sequence>
<feature type="domain" description="DUF302" evidence="1">
    <location>
        <begin position="34"/>
        <end position="93"/>
    </location>
</feature>